<keyword evidence="5" id="KW-1185">Reference proteome</keyword>
<dbReference type="InterPro" id="IPR050469">
    <property type="entry name" value="Diguanylate_Cyclase"/>
</dbReference>
<dbReference type="SUPFAM" id="SSF158472">
    <property type="entry name" value="HAMP domain-like"/>
    <property type="match status" value="1"/>
</dbReference>
<accession>A0A1I0B0N9</accession>
<dbReference type="PANTHER" id="PTHR45138:SF9">
    <property type="entry name" value="DIGUANYLATE CYCLASE DGCM-RELATED"/>
    <property type="match status" value="1"/>
</dbReference>
<dbReference type="Gene3D" id="3.30.70.270">
    <property type="match status" value="1"/>
</dbReference>
<dbReference type="PROSITE" id="PS50885">
    <property type="entry name" value="HAMP"/>
    <property type="match status" value="1"/>
</dbReference>
<dbReference type="Gene3D" id="6.10.340.10">
    <property type="match status" value="1"/>
</dbReference>
<dbReference type="GO" id="GO:0043709">
    <property type="term" value="P:cell adhesion involved in single-species biofilm formation"/>
    <property type="evidence" value="ECO:0007669"/>
    <property type="project" value="TreeGrafter"/>
</dbReference>
<dbReference type="InterPro" id="IPR000160">
    <property type="entry name" value="GGDEF_dom"/>
</dbReference>
<evidence type="ECO:0000313" key="4">
    <source>
        <dbReference type="EMBL" id="SES99868.1"/>
    </source>
</evidence>
<protein>
    <submittedName>
        <fullName evidence="4">Diguanylate cyclase (GGDEF) domain-containing protein</fullName>
    </submittedName>
</protein>
<dbReference type="Pfam" id="PF00990">
    <property type="entry name" value="GGDEF"/>
    <property type="match status" value="1"/>
</dbReference>
<feature type="transmembrane region" description="Helical" evidence="1">
    <location>
        <begin position="48"/>
        <end position="67"/>
    </location>
</feature>
<reference evidence="5" key="1">
    <citation type="submission" date="2016-10" db="EMBL/GenBank/DDBJ databases">
        <authorList>
            <person name="Varghese N."/>
            <person name="Submissions S."/>
        </authorList>
    </citation>
    <scope>NUCLEOTIDE SEQUENCE [LARGE SCALE GENOMIC DNA]</scope>
    <source>
        <strain evidence="5">DSM 13577</strain>
    </source>
</reference>
<dbReference type="GO" id="GO:0007165">
    <property type="term" value="P:signal transduction"/>
    <property type="evidence" value="ECO:0007669"/>
    <property type="project" value="InterPro"/>
</dbReference>
<dbReference type="GO" id="GO:1902201">
    <property type="term" value="P:negative regulation of bacterial-type flagellum-dependent cell motility"/>
    <property type="evidence" value="ECO:0007669"/>
    <property type="project" value="TreeGrafter"/>
</dbReference>
<dbReference type="EMBL" id="FOIF01000029">
    <property type="protein sequence ID" value="SES99868.1"/>
    <property type="molecule type" value="Genomic_DNA"/>
</dbReference>
<evidence type="ECO:0000256" key="1">
    <source>
        <dbReference type="SAM" id="Phobius"/>
    </source>
</evidence>
<dbReference type="CDD" id="cd01949">
    <property type="entry name" value="GGDEF"/>
    <property type="match status" value="1"/>
</dbReference>
<dbReference type="GO" id="GO:0052621">
    <property type="term" value="F:diguanylate cyclase activity"/>
    <property type="evidence" value="ECO:0007669"/>
    <property type="project" value="TreeGrafter"/>
</dbReference>
<keyword evidence="1" id="KW-0472">Membrane</keyword>
<organism evidence="4 5">
    <name type="scientific">Anaerobranca gottschalkii DSM 13577</name>
    <dbReference type="NCBI Taxonomy" id="1120990"/>
    <lineage>
        <taxon>Bacteria</taxon>
        <taxon>Bacillati</taxon>
        <taxon>Bacillota</taxon>
        <taxon>Clostridia</taxon>
        <taxon>Eubacteriales</taxon>
        <taxon>Proteinivoracaceae</taxon>
        <taxon>Anaerobranca</taxon>
    </lineage>
</organism>
<dbReference type="InterPro" id="IPR029787">
    <property type="entry name" value="Nucleotide_cyclase"/>
</dbReference>
<keyword evidence="1" id="KW-0812">Transmembrane</keyword>
<keyword evidence="1" id="KW-1133">Transmembrane helix</keyword>
<dbReference type="CDD" id="cd06225">
    <property type="entry name" value="HAMP"/>
    <property type="match status" value="1"/>
</dbReference>
<dbReference type="Pfam" id="PF00672">
    <property type="entry name" value="HAMP"/>
    <property type="match status" value="1"/>
</dbReference>
<evidence type="ECO:0000313" key="5">
    <source>
        <dbReference type="Proteomes" id="UP000243819"/>
    </source>
</evidence>
<dbReference type="GO" id="GO:0005886">
    <property type="term" value="C:plasma membrane"/>
    <property type="evidence" value="ECO:0007669"/>
    <property type="project" value="TreeGrafter"/>
</dbReference>
<dbReference type="Proteomes" id="UP000243819">
    <property type="component" value="Unassembled WGS sequence"/>
</dbReference>
<dbReference type="AlphaFoldDB" id="A0A1I0B0N9"/>
<feature type="transmembrane region" description="Helical" evidence="1">
    <location>
        <begin position="12"/>
        <end position="36"/>
    </location>
</feature>
<dbReference type="STRING" id="1120990.SAMN03080614_102927"/>
<proteinExistence type="predicted"/>
<feature type="domain" description="GGDEF" evidence="3">
    <location>
        <begin position="157"/>
        <end position="293"/>
    </location>
</feature>
<dbReference type="PROSITE" id="PS50887">
    <property type="entry name" value="GGDEF"/>
    <property type="match status" value="1"/>
</dbReference>
<dbReference type="SMART" id="SM00267">
    <property type="entry name" value="GGDEF"/>
    <property type="match status" value="1"/>
</dbReference>
<dbReference type="InterPro" id="IPR043128">
    <property type="entry name" value="Rev_trsase/Diguanyl_cyclase"/>
</dbReference>
<name>A0A1I0B0N9_9FIRM</name>
<gene>
    <name evidence="4" type="ORF">SAMN03080614_102927</name>
</gene>
<dbReference type="NCBIfam" id="TIGR00254">
    <property type="entry name" value="GGDEF"/>
    <property type="match status" value="1"/>
</dbReference>
<dbReference type="FunFam" id="3.30.70.270:FF:000001">
    <property type="entry name" value="Diguanylate cyclase domain protein"/>
    <property type="match status" value="1"/>
</dbReference>
<dbReference type="InterPro" id="IPR003660">
    <property type="entry name" value="HAMP_dom"/>
</dbReference>
<sequence>MFFLKNSILSKQIILALLLLAFLSLLLPISIHFIFFDGFTVTKTFITILFFCIISLLLIITIFLFWIKKNIIDPINKLQENTAEVIKGNLNYDFTIDVNNDIAQLGQNLNRMVKTIYEQQKTLEELVRTDPLTGLANRRHFDQQLELEIERCKRKGTPLSLLVCDIDDFKCINDTYGHLLGDTVLVELGSLFITNLRKTDLPSRFGGEEFVILLPDTPLEKAMIVANKLLEEVKKLEFDTPDGPLSISITIGVASSEQIPDFDKINDPKNILLDYGDKALYRGKYNGKDQVCK</sequence>
<dbReference type="RefSeq" id="WP_091350932.1">
    <property type="nucleotide sequence ID" value="NZ_FOIF01000029.1"/>
</dbReference>
<dbReference type="PANTHER" id="PTHR45138">
    <property type="entry name" value="REGULATORY COMPONENTS OF SENSORY TRANSDUCTION SYSTEM"/>
    <property type="match status" value="1"/>
</dbReference>
<feature type="domain" description="HAMP" evidence="2">
    <location>
        <begin position="69"/>
        <end position="121"/>
    </location>
</feature>
<dbReference type="OrthoDB" id="9783388at2"/>
<evidence type="ECO:0000259" key="3">
    <source>
        <dbReference type="PROSITE" id="PS50887"/>
    </source>
</evidence>
<evidence type="ECO:0000259" key="2">
    <source>
        <dbReference type="PROSITE" id="PS50885"/>
    </source>
</evidence>
<dbReference type="SUPFAM" id="SSF55073">
    <property type="entry name" value="Nucleotide cyclase"/>
    <property type="match status" value="1"/>
</dbReference>